<protein>
    <submittedName>
        <fullName evidence="2">Uncharacterized protein</fullName>
    </submittedName>
</protein>
<evidence type="ECO:0000313" key="2">
    <source>
        <dbReference type="EMBL" id="KAJ5740987.1"/>
    </source>
</evidence>
<evidence type="ECO:0000256" key="1">
    <source>
        <dbReference type="SAM" id="Phobius"/>
    </source>
</evidence>
<proteinExistence type="predicted"/>
<dbReference type="EMBL" id="JAQJAN010000001">
    <property type="protein sequence ID" value="KAJ5740987.1"/>
    <property type="molecule type" value="Genomic_DNA"/>
</dbReference>
<dbReference type="PANTHER" id="PTHR35394:SF5">
    <property type="entry name" value="DUF3176 DOMAIN-CONTAINING PROTEIN"/>
    <property type="match status" value="1"/>
</dbReference>
<dbReference type="AlphaFoldDB" id="A0AAD6HXZ9"/>
<feature type="transmembrane region" description="Helical" evidence="1">
    <location>
        <begin position="497"/>
        <end position="518"/>
    </location>
</feature>
<keyword evidence="1" id="KW-1133">Transmembrane helix</keyword>
<organism evidence="2 3">
    <name type="scientific">Penicillium malachiteum</name>
    <dbReference type="NCBI Taxonomy" id="1324776"/>
    <lineage>
        <taxon>Eukaryota</taxon>
        <taxon>Fungi</taxon>
        <taxon>Dikarya</taxon>
        <taxon>Ascomycota</taxon>
        <taxon>Pezizomycotina</taxon>
        <taxon>Eurotiomycetes</taxon>
        <taxon>Eurotiomycetidae</taxon>
        <taxon>Eurotiales</taxon>
        <taxon>Aspergillaceae</taxon>
        <taxon>Penicillium</taxon>
    </lineage>
</organism>
<comment type="caution">
    <text evidence="2">The sequence shown here is derived from an EMBL/GenBank/DDBJ whole genome shotgun (WGS) entry which is preliminary data.</text>
</comment>
<reference evidence="2" key="2">
    <citation type="submission" date="2023-01" db="EMBL/GenBank/DDBJ databases">
        <authorList>
            <person name="Petersen C."/>
        </authorList>
    </citation>
    <scope>NUCLEOTIDE SEQUENCE</scope>
    <source>
        <strain evidence="2">IBT 17514</strain>
    </source>
</reference>
<dbReference type="PANTHER" id="PTHR35394">
    <property type="entry name" value="DUF3176 DOMAIN-CONTAINING PROTEIN"/>
    <property type="match status" value="1"/>
</dbReference>
<reference evidence="2" key="1">
    <citation type="journal article" date="2023" name="IMA Fungus">
        <title>Comparative genomic study of the Penicillium genus elucidates a diverse pangenome and 15 lateral gene transfer events.</title>
        <authorList>
            <person name="Petersen C."/>
            <person name="Sorensen T."/>
            <person name="Nielsen M.R."/>
            <person name="Sondergaard T.E."/>
            <person name="Sorensen J.L."/>
            <person name="Fitzpatrick D.A."/>
            <person name="Frisvad J.C."/>
            <person name="Nielsen K.L."/>
        </authorList>
    </citation>
    <scope>NUCLEOTIDE SEQUENCE</scope>
    <source>
        <strain evidence="2">IBT 17514</strain>
    </source>
</reference>
<keyword evidence="3" id="KW-1185">Reference proteome</keyword>
<dbReference type="InterPro" id="IPR021514">
    <property type="entry name" value="DUF3176"/>
</dbReference>
<feature type="non-terminal residue" evidence="2">
    <location>
        <position position="557"/>
    </location>
</feature>
<dbReference type="Pfam" id="PF11374">
    <property type="entry name" value="DUF3176"/>
    <property type="match status" value="1"/>
</dbReference>
<gene>
    <name evidence="2" type="ORF">N7493_000859</name>
</gene>
<keyword evidence="1" id="KW-0812">Transmembrane</keyword>
<sequence>MLHLTGENQSASAVENSIYNGKLSPQLPKGLTLNTIFVVLATASKTAQMFAVGQCIAQLRWVSFQESRQPLSHIQLYNDASRGPWGSLKVLIKDKFRSFATPGASVVLLALTFDPFVQQLLSYPAFKSCAHFTVSLSYANDLNDKNMNYAIAHGIWSDEVSLDLTCPTGNCTWPHFRSIEMCSKCIDVETSKVSRSGWDLSSFNYSLKEDQSIPARILILNSTWSNFSTTIEWEADPLPGATSYYLYLPGFLYWITNVQYSANWGSSSLPTQDGSQELFGIDDPLIAFASVEFSWPEDWKINDDDFLSAVKVVKAKECALSICAREYAVSVTNGVNSVQILHEDYGSWYTGSSPDAFPFANGEKSWKPSSNPSTNWSTTGQYDHASGGALDLANFEFCGVDSSDYARIVNLEGSLRWTFTLEDYSAINSSSGYWKPLVGGRIVNSRTAVQRLNNMGLKAMMGNVASSISALARNISNIPIYGVVDTQESYVAVKWEWMILPAILLVTGVLLLIATALISTRREVRLWKSSALPLIFHGLESGLVSQNMLTENGHCEA</sequence>
<dbReference type="Proteomes" id="UP001215712">
    <property type="component" value="Unassembled WGS sequence"/>
</dbReference>
<accession>A0AAD6HXZ9</accession>
<name>A0AAD6HXZ9_9EURO</name>
<keyword evidence="1" id="KW-0472">Membrane</keyword>
<evidence type="ECO:0000313" key="3">
    <source>
        <dbReference type="Proteomes" id="UP001215712"/>
    </source>
</evidence>